<keyword evidence="1" id="KW-0479">Metal-binding</keyword>
<dbReference type="AlphaFoldDB" id="A0A8W8KNY7"/>
<evidence type="ECO:0000256" key="1">
    <source>
        <dbReference type="PROSITE-ProRule" id="PRU00047"/>
    </source>
</evidence>
<keyword evidence="1" id="KW-0863">Zinc-finger</keyword>
<dbReference type="Pfam" id="PF00098">
    <property type="entry name" value="zf-CCHC"/>
    <property type="match status" value="1"/>
</dbReference>
<accession>A0A8W8KNY7</accession>
<evidence type="ECO:0000313" key="4">
    <source>
        <dbReference type="Proteomes" id="UP000005408"/>
    </source>
</evidence>
<reference evidence="3" key="1">
    <citation type="submission" date="2022-08" db="UniProtKB">
        <authorList>
            <consortium name="EnsemblMetazoa"/>
        </authorList>
    </citation>
    <scope>IDENTIFICATION</scope>
    <source>
        <strain evidence="3">05x7-T-G4-1.051#20</strain>
    </source>
</reference>
<keyword evidence="4" id="KW-1185">Reference proteome</keyword>
<dbReference type="Gene3D" id="4.10.60.10">
    <property type="entry name" value="Zinc finger, CCHC-type"/>
    <property type="match status" value="1"/>
</dbReference>
<dbReference type="GO" id="GO:0008270">
    <property type="term" value="F:zinc ion binding"/>
    <property type="evidence" value="ECO:0007669"/>
    <property type="project" value="UniProtKB-KW"/>
</dbReference>
<protein>
    <recommendedName>
        <fullName evidence="2">CCHC-type domain-containing protein</fullName>
    </recommendedName>
</protein>
<dbReference type="EnsemblMetazoa" id="G24708.1">
    <property type="protein sequence ID" value="G24708.1:cds"/>
    <property type="gene ID" value="G24708"/>
</dbReference>
<sequence>MATINASSDPDIHMSEDVLLGEANVIVSSITKQLKSQPSENCANTCEEHEDSAKGGQFDFKHEGHRIQHSFNAERLERLSELKNLIAHNDLGKAEAIIEKEIAELRRRNKILKIADRHGWDTVNEYLDDPLADNNDDAIKLRGAVNRAVRKRNYRGKPYSYTGQARRQNAFSANDFFCGFSQTFAPGVFKTTKPSDYGSGQQAFYDRKCFFCRQSGHYVRDCPFARGQQVSAPNVNPAVASTSTCSSSKQ</sequence>
<dbReference type="SUPFAM" id="SSF57756">
    <property type="entry name" value="Retrovirus zinc finger-like domains"/>
    <property type="match status" value="1"/>
</dbReference>
<dbReference type="PROSITE" id="PS50158">
    <property type="entry name" value="ZF_CCHC"/>
    <property type="match status" value="1"/>
</dbReference>
<evidence type="ECO:0000259" key="2">
    <source>
        <dbReference type="PROSITE" id="PS50158"/>
    </source>
</evidence>
<dbReference type="GO" id="GO:0003676">
    <property type="term" value="F:nucleic acid binding"/>
    <property type="evidence" value="ECO:0007669"/>
    <property type="project" value="InterPro"/>
</dbReference>
<name>A0A8W8KNY7_MAGGI</name>
<keyword evidence="1" id="KW-0862">Zinc</keyword>
<dbReference type="SMART" id="SM00343">
    <property type="entry name" value="ZnF_C2HC"/>
    <property type="match status" value="1"/>
</dbReference>
<dbReference type="Proteomes" id="UP000005408">
    <property type="component" value="Unassembled WGS sequence"/>
</dbReference>
<feature type="domain" description="CCHC-type" evidence="2">
    <location>
        <begin position="207"/>
        <end position="223"/>
    </location>
</feature>
<evidence type="ECO:0000313" key="3">
    <source>
        <dbReference type="EnsemblMetazoa" id="G24708.1:cds"/>
    </source>
</evidence>
<dbReference type="InterPro" id="IPR036875">
    <property type="entry name" value="Znf_CCHC_sf"/>
</dbReference>
<organism evidence="3 4">
    <name type="scientific">Magallana gigas</name>
    <name type="common">Pacific oyster</name>
    <name type="synonym">Crassostrea gigas</name>
    <dbReference type="NCBI Taxonomy" id="29159"/>
    <lineage>
        <taxon>Eukaryota</taxon>
        <taxon>Metazoa</taxon>
        <taxon>Spiralia</taxon>
        <taxon>Lophotrochozoa</taxon>
        <taxon>Mollusca</taxon>
        <taxon>Bivalvia</taxon>
        <taxon>Autobranchia</taxon>
        <taxon>Pteriomorphia</taxon>
        <taxon>Ostreida</taxon>
        <taxon>Ostreoidea</taxon>
        <taxon>Ostreidae</taxon>
        <taxon>Magallana</taxon>
    </lineage>
</organism>
<dbReference type="InterPro" id="IPR001878">
    <property type="entry name" value="Znf_CCHC"/>
</dbReference>
<proteinExistence type="predicted"/>